<name>A0A2U7UER1_9VIRU</name>
<sequence>MFPFMAANGRGEAPDQNLFYDDDNADWYPEDDDPVETLPLTASRRVMAQQGGLLEAPPTVDGYFWRGAPIDERQRAYCRCQLHVAARNNPECYENRGAALGQGRCYNPYAVCTASVGRQSECSAYYAFTPEAVRGGIPDNEIEAYARLRGLPVGSTRQATVATIYDYLRSRRK</sequence>
<dbReference type="KEGG" id="vg:36841337"/>
<evidence type="ECO:0000313" key="1">
    <source>
        <dbReference type="EMBL" id="AVK76882.1"/>
    </source>
</evidence>
<protein>
    <submittedName>
        <fullName evidence="1">Uncharacterized protein</fullName>
    </submittedName>
</protein>
<dbReference type="Proteomes" id="UP000249758">
    <property type="component" value="Segment"/>
</dbReference>
<organism evidence="1">
    <name type="scientific">Pandoravirus macleodensis</name>
    <dbReference type="NCBI Taxonomy" id="2107707"/>
    <lineage>
        <taxon>Viruses</taxon>
        <taxon>Pandoravirus</taxon>
    </lineage>
</organism>
<accession>A0A2U7UER1</accession>
<gene>
    <name evidence="1" type="ORF">pmac_cds_194</name>
</gene>
<dbReference type="RefSeq" id="YP_009480878.1">
    <property type="nucleotide sequence ID" value="NC_037665.1"/>
</dbReference>
<reference evidence="1" key="1">
    <citation type="journal article" date="2018" name="Nat. Commun.">
        <title>Diversity and evolution of the emerging Pandoraviridae family.</title>
        <authorList>
            <person name="Legendre M."/>
            <person name="Fabre E."/>
            <person name="Poirot O."/>
            <person name="Jeudy S."/>
            <person name="Lartigue A."/>
            <person name="Alempic J.M."/>
            <person name="Beucher L."/>
            <person name="Philippe N."/>
            <person name="Bertaux L."/>
            <person name="Christo-Foroux E."/>
            <person name="Labadie K."/>
            <person name="Coute Y."/>
            <person name="Abergel C."/>
            <person name="Claverie J.M."/>
        </authorList>
    </citation>
    <scope>NUCLEOTIDE SEQUENCE [LARGE SCALE GENOMIC DNA]</scope>
    <source>
        <strain evidence="1">Macleodensis</strain>
    </source>
</reference>
<dbReference type="EMBL" id="MG011691">
    <property type="protein sequence ID" value="AVK76882.1"/>
    <property type="molecule type" value="Genomic_DNA"/>
</dbReference>
<dbReference type="GeneID" id="36841337"/>
<proteinExistence type="predicted"/>